<feature type="transmembrane region" description="Helical" evidence="9">
    <location>
        <begin position="20"/>
        <end position="36"/>
    </location>
</feature>
<keyword evidence="2" id="KW-0813">Transport</keyword>
<dbReference type="PANTHER" id="PTHR33281">
    <property type="entry name" value="UPF0187 PROTEIN YNEE"/>
    <property type="match status" value="1"/>
</dbReference>
<evidence type="ECO:0000256" key="1">
    <source>
        <dbReference type="ARBA" id="ARBA00004651"/>
    </source>
</evidence>
<dbReference type="GO" id="GO:0005254">
    <property type="term" value="F:chloride channel activity"/>
    <property type="evidence" value="ECO:0007669"/>
    <property type="project" value="InterPro"/>
</dbReference>
<keyword evidence="5 9" id="KW-1133">Transmembrane helix</keyword>
<evidence type="ECO:0000256" key="4">
    <source>
        <dbReference type="ARBA" id="ARBA00022692"/>
    </source>
</evidence>
<keyword evidence="4 9" id="KW-0812">Transmembrane</keyword>
<evidence type="ECO:0000313" key="10">
    <source>
        <dbReference type="EMBL" id="SKD09487.1"/>
    </source>
</evidence>
<proteinExistence type="inferred from homology"/>
<dbReference type="EMBL" id="FUZZ01000005">
    <property type="protein sequence ID" value="SKD09487.1"/>
    <property type="molecule type" value="Genomic_DNA"/>
</dbReference>
<evidence type="ECO:0000256" key="7">
    <source>
        <dbReference type="ARBA" id="ARBA00023136"/>
    </source>
</evidence>
<reference evidence="10 11" key="1">
    <citation type="submission" date="2017-02" db="EMBL/GenBank/DDBJ databases">
        <authorList>
            <person name="Peterson S.W."/>
        </authorList>
    </citation>
    <scope>NUCLEOTIDE SEQUENCE [LARGE SCALE GENOMIC DNA]</scope>
    <source>
        <strain evidence="10 11">DSM 18108</strain>
    </source>
</reference>
<dbReference type="InterPro" id="IPR044669">
    <property type="entry name" value="YneE/VCCN1/2-like"/>
</dbReference>
<sequence length="335" mass="39060">MHGGKSYKFGEFLFWTRRKVYVLLVISIVPVILYETCGLEWISIPWTVVALLGTATAFTVGFKNTQTYNRTNEAQQVWTSIVSLSRSWGIFSRDFFSNTATTRELIYRHMAWLTALRYEMRTPRTWETIDRKHNTEYQRFYRVAERETPLDKELAKYLSGQELKEVLAASNTAARILANQGKLLRKSFDEQQMQIAQFLEMEKGLKEFYISQAKSEQVKNSPYPRQYAVVNSFFIRIFCLLLPFGLLRDFDKLNELVEGAVKGHMVWLVVPFSIMISWMYTSLEQIGESTENPFEGSANDVPLTSICRDIEIELRELLEEKDLPPKLYPQHNILL</sequence>
<keyword evidence="6" id="KW-0406">Ion transport</keyword>
<name>A0A1T5PA33_9BACT</name>
<evidence type="ECO:0000256" key="2">
    <source>
        <dbReference type="ARBA" id="ARBA00022448"/>
    </source>
</evidence>
<feature type="transmembrane region" description="Helical" evidence="9">
    <location>
        <begin position="227"/>
        <end position="245"/>
    </location>
</feature>
<keyword evidence="11" id="KW-1185">Reference proteome</keyword>
<dbReference type="GO" id="GO:0005886">
    <property type="term" value="C:plasma membrane"/>
    <property type="evidence" value="ECO:0007669"/>
    <property type="project" value="UniProtKB-SubCell"/>
</dbReference>
<feature type="transmembrane region" description="Helical" evidence="9">
    <location>
        <begin position="42"/>
        <end position="62"/>
    </location>
</feature>
<evidence type="ECO:0000256" key="5">
    <source>
        <dbReference type="ARBA" id="ARBA00022989"/>
    </source>
</evidence>
<gene>
    <name evidence="10" type="ORF">SAMN05660461_5376</name>
</gene>
<keyword evidence="3" id="KW-1003">Cell membrane</keyword>
<accession>A0A1T5PA33</accession>
<evidence type="ECO:0000313" key="11">
    <source>
        <dbReference type="Proteomes" id="UP000190166"/>
    </source>
</evidence>
<dbReference type="RefSeq" id="WP_079472649.1">
    <property type="nucleotide sequence ID" value="NZ_FUZZ01000005.1"/>
</dbReference>
<dbReference type="STRING" id="393003.SAMN05660461_5376"/>
<protein>
    <submittedName>
        <fullName evidence="10">Putative membrane protein</fullName>
    </submittedName>
</protein>
<comment type="similarity">
    <text evidence="8">Belongs to the anion channel-forming bestrophin (TC 1.A.46) family.</text>
</comment>
<dbReference type="Pfam" id="PF25539">
    <property type="entry name" value="Bestrophin_2"/>
    <property type="match status" value="1"/>
</dbReference>
<evidence type="ECO:0000256" key="3">
    <source>
        <dbReference type="ARBA" id="ARBA00022475"/>
    </source>
</evidence>
<evidence type="ECO:0000256" key="6">
    <source>
        <dbReference type="ARBA" id="ARBA00023065"/>
    </source>
</evidence>
<dbReference type="PANTHER" id="PTHR33281:SF19">
    <property type="entry name" value="VOLTAGE-DEPENDENT ANION CHANNEL-FORMING PROTEIN YNEE"/>
    <property type="match status" value="1"/>
</dbReference>
<evidence type="ECO:0000256" key="9">
    <source>
        <dbReference type="SAM" id="Phobius"/>
    </source>
</evidence>
<keyword evidence="7 9" id="KW-0472">Membrane</keyword>
<dbReference type="AlphaFoldDB" id="A0A1T5PA33"/>
<organism evidence="10 11">
    <name type="scientific">Chitinophaga ginsengisegetis</name>
    <dbReference type="NCBI Taxonomy" id="393003"/>
    <lineage>
        <taxon>Bacteria</taxon>
        <taxon>Pseudomonadati</taxon>
        <taxon>Bacteroidota</taxon>
        <taxon>Chitinophagia</taxon>
        <taxon>Chitinophagales</taxon>
        <taxon>Chitinophagaceae</taxon>
        <taxon>Chitinophaga</taxon>
    </lineage>
</organism>
<comment type="subcellular location">
    <subcellularLocation>
        <location evidence="1">Cell membrane</location>
        <topology evidence="1">Multi-pass membrane protein</topology>
    </subcellularLocation>
</comment>
<evidence type="ECO:0000256" key="8">
    <source>
        <dbReference type="ARBA" id="ARBA00034708"/>
    </source>
</evidence>
<dbReference type="Proteomes" id="UP000190166">
    <property type="component" value="Unassembled WGS sequence"/>
</dbReference>
<feature type="transmembrane region" description="Helical" evidence="9">
    <location>
        <begin position="265"/>
        <end position="283"/>
    </location>
</feature>